<proteinExistence type="inferred from homology"/>
<dbReference type="InterPro" id="IPR000717">
    <property type="entry name" value="PCI_dom"/>
</dbReference>
<dbReference type="SMART" id="SM00088">
    <property type="entry name" value="PINT"/>
    <property type="match status" value="1"/>
</dbReference>
<feature type="compositionally biased region" description="Acidic residues" evidence="4">
    <location>
        <begin position="270"/>
        <end position="280"/>
    </location>
</feature>
<dbReference type="Proteomes" id="UP000193067">
    <property type="component" value="Unassembled WGS sequence"/>
</dbReference>
<accession>A0A1Y2IYU6</accession>
<feature type="coiled-coil region" evidence="3">
    <location>
        <begin position="185"/>
        <end position="212"/>
    </location>
</feature>
<feature type="compositionally biased region" description="Basic and acidic residues" evidence="4">
    <location>
        <begin position="250"/>
        <end position="269"/>
    </location>
</feature>
<evidence type="ECO:0000256" key="3">
    <source>
        <dbReference type="SAM" id="Coils"/>
    </source>
</evidence>
<dbReference type="Pfam" id="PF01399">
    <property type="entry name" value="PCI"/>
    <property type="match status" value="1"/>
</dbReference>
<sequence>MEMGTQHVAKLEPFLLMCKAAKGAAAAKLIQDATSAPGVFVFGELIEQPNIQELAANEQHSRFYSLLQLFAYKTYADYIHHKDALPPLSDAQTVKLKQLSLVSLAQNSRILPYDELLRVLNMPTVRELEDLIIDAIYSDIVRGKLDQKQGQFEVEYTMGRDLEPGKLEELLSSLQNWASTTSAVLATLDQKLAELSTRSASAKKEKEQYDSTYQATLREVADKQKEARNANKPQNFTGRTGVTAAGLAELARERERQQQREREKAKESENQDSMDIDEPAEGSKGKARK</sequence>
<protein>
    <recommendedName>
        <fullName evidence="5">PCI domain-containing protein</fullName>
    </recommendedName>
</protein>
<dbReference type="EMBL" id="KZ084092">
    <property type="protein sequence ID" value="OSD05764.1"/>
    <property type="molecule type" value="Genomic_DNA"/>
</dbReference>
<evidence type="ECO:0000313" key="6">
    <source>
        <dbReference type="EMBL" id="OSD05764.1"/>
    </source>
</evidence>
<dbReference type="GO" id="GO:0008180">
    <property type="term" value="C:COP9 signalosome"/>
    <property type="evidence" value="ECO:0007669"/>
    <property type="project" value="UniProtKB-KW"/>
</dbReference>
<dbReference type="PROSITE" id="PS50250">
    <property type="entry name" value="PCI"/>
    <property type="match status" value="1"/>
</dbReference>
<dbReference type="STRING" id="1353009.A0A1Y2IYU6"/>
<feature type="region of interest" description="Disordered" evidence="4">
    <location>
        <begin position="224"/>
        <end position="289"/>
    </location>
</feature>
<dbReference type="PANTHER" id="PTHR15350:SF5">
    <property type="entry name" value="COP9 SIGNALOSOME COMPLEX SUBUNIT 7"/>
    <property type="match status" value="1"/>
</dbReference>
<reference evidence="6 7" key="1">
    <citation type="journal article" date="2015" name="Biotechnol. Biofuels">
        <title>Enhanced degradation of softwood versus hardwood by the white-rot fungus Pycnoporus coccineus.</title>
        <authorList>
            <person name="Couturier M."/>
            <person name="Navarro D."/>
            <person name="Chevret D."/>
            <person name="Henrissat B."/>
            <person name="Piumi F."/>
            <person name="Ruiz-Duenas F.J."/>
            <person name="Martinez A.T."/>
            <person name="Grigoriev I.V."/>
            <person name="Riley R."/>
            <person name="Lipzen A."/>
            <person name="Berrin J.G."/>
            <person name="Master E.R."/>
            <person name="Rosso M.N."/>
        </authorList>
    </citation>
    <scope>NUCLEOTIDE SEQUENCE [LARGE SCALE GENOMIC DNA]</scope>
    <source>
        <strain evidence="6 7">BRFM310</strain>
    </source>
</reference>
<dbReference type="Pfam" id="PF22061">
    <property type="entry name" value="CSN7_HB_subdom"/>
    <property type="match status" value="1"/>
</dbReference>
<dbReference type="OrthoDB" id="10265275at2759"/>
<feature type="compositionally biased region" description="Polar residues" evidence="4">
    <location>
        <begin position="231"/>
        <end position="240"/>
    </location>
</feature>
<gene>
    <name evidence="6" type="ORF">PYCCODRAFT_1443146</name>
</gene>
<name>A0A1Y2IYU6_TRAC3</name>
<comment type="similarity">
    <text evidence="1">Belongs to the CSN7/EIF3M family. CSN7 subfamily.</text>
</comment>
<keyword evidence="2" id="KW-0736">Signalosome</keyword>
<evidence type="ECO:0000313" key="7">
    <source>
        <dbReference type="Proteomes" id="UP000193067"/>
    </source>
</evidence>
<evidence type="ECO:0000256" key="2">
    <source>
        <dbReference type="ARBA" id="ARBA00022790"/>
    </source>
</evidence>
<evidence type="ECO:0000259" key="5">
    <source>
        <dbReference type="PROSITE" id="PS50250"/>
    </source>
</evidence>
<evidence type="ECO:0000256" key="4">
    <source>
        <dbReference type="SAM" id="MobiDB-lite"/>
    </source>
</evidence>
<feature type="domain" description="PCI" evidence="5">
    <location>
        <begin position="1"/>
        <end position="159"/>
    </location>
</feature>
<dbReference type="InterPro" id="IPR045237">
    <property type="entry name" value="COPS7/eIF3m"/>
</dbReference>
<dbReference type="AlphaFoldDB" id="A0A1Y2IYU6"/>
<evidence type="ECO:0000256" key="1">
    <source>
        <dbReference type="ARBA" id="ARBA00008482"/>
    </source>
</evidence>
<dbReference type="PANTHER" id="PTHR15350">
    <property type="entry name" value="COP9 SIGNALOSOME COMPLEX SUBUNIT 7/DENDRITIC CELL PROTEIN GA17"/>
    <property type="match status" value="1"/>
</dbReference>
<keyword evidence="7" id="KW-1185">Reference proteome</keyword>
<organism evidence="6 7">
    <name type="scientific">Trametes coccinea (strain BRFM310)</name>
    <name type="common">Pycnoporus coccineus</name>
    <dbReference type="NCBI Taxonomy" id="1353009"/>
    <lineage>
        <taxon>Eukaryota</taxon>
        <taxon>Fungi</taxon>
        <taxon>Dikarya</taxon>
        <taxon>Basidiomycota</taxon>
        <taxon>Agaricomycotina</taxon>
        <taxon>Agaricomycetes</taxon>
        <taxon>Polyporales</taxon>
        <taxon>Polyporaceae</taxon>
        <taxon>Trametes</taxon>
    </lineage>
</organism>
<keyword evidence="3" id="KW-0175">Coiled coil</keyword>